<proteinExistence type="predicted"/>
<evidence type="ECO:0000313" key="3">
    <source>
        <dbReference type="Proteomes" id="UP001331761"/>
    </source>
</evidence>
<dbReference type="EMBL" id="WIXE01017879">
    <property type="protein sequence ID" value="KAK5971372.1"/>
    <property type="molecule type" value="Genomic_DNA"/>
</dbReference>
<keyword evidence="1" id="KW-0472">Membrane</keyword>
<feature type="transmembrane region" description="Helical" evidence="1">
    <location>
        <begin position="68"/>
        <end position="86"/>
    </location>
</feature>
<keyword evidence="1" id="KW-0812">Transmembrane</keyword>
<keyword evidence="3" id="KW-1185">Reference proteome</keyword>
<sequence>MCSSWFSRAGNDSSAVQEAVKRMEICLQTESIIFNEDMFAAVELSFLLLHGSDRSQVSAGIKQPFDCYLYLYYIYIIILNMNYSRLKMLKKTFHINRQVLCVHRSWLLEFYLAKSLVTVHS</sequence>
<keyword evidence="1" id="KW-1133">Transmembrane helix</keyword>
<name>A0AAN8IJA0_TRICO</name>
<evidence type="ECO:0000313" key="2">
    <source>
        <dbReference type="EMBL" id="KAK5971372.1"/>
    </source>
</evidence>
<organism evidence="2 3">
    <name type="scientific">Trichostrongylus colubriformis</name>
    <name type="common">Black scour worm</name>
    <dbReference type="NCBI Taxonomy" id="6319"/>
    <lineage>
        <taxon>Eukaryota</taxon>
        <taxon>Metazoa</taxon>
        <taxon>Ecdysozoa</taxon>
        <taxon>Nematoda</taxon>
        <taxon>Chromadorea</taxon>
        <taxon>Rhabditida</taxon>
        <taxon>Rhabditina</taxon>
        <taxon>Rhabditomorpha</taxon>
        <taxon>Strongyloidea</taxon>
        <taxon>Trichostrongylidae</taxon>
        <taxon>Trichostrongylus</taxon>
    </lineage>
</organism>
<gene>
    <name evidence="2" type="ORF">GCK32_006339</name>
</gene>
<accession>A0AAN8IJA0</accession>
<reference evidence="2 3" key="1">
    <citation type="submission" date="2019-10" db="EMBL/GenBank/DDBJ databases">
        <title>Assembly and Annotation for the nematode Trichostrongylus colubriformis.</title>
        <authorList>
            <person name="Martin J."/>
        </authorList>
    </citation>
    <scope>NUCLEOTIDE SEQUENCE [LARGE SCALE GENOMIC DNA]</scope>
    <source>
        <strain evidence="2">G859</strain>
        <tissue evidence="2">Whole worm</tissue>
    </source>
</reference>
<dbReference type="Proteomes" id="UP001331761">
    <property type="component" value="Unassembled WGS sequence"/>
</dbReference>
<dbReference type="AlphaFoldDB" id="A0AAN8IJA0"/>
<protein>
    <submittedName>
        <fullName evidence="2">Uncharacterized protein</fullName>
    </submittedName>
</protein>
<evidence type="ECO:0000256" key="1">
    <source>
        <dbReference type="SAM" id="Phobius"/>
    </source>
</evidence>
<comment type="caution">
    <text evidence="2">The sequence shown here is derived from an EMBL/GenBank/DDBJ whole genome shotgun (WGS) entry which is preliminary data.</text>
</comment>